<keyword evidence="3" id="KW-1185">Reference proteome</keyword>
<protein>
    <submittedName>
        <fullName evidence="2">Uncharacterized protein</fullName>
    </submittedName>
</protein>
<sequence length="254" mass="27623">MRRGIISPLVLDRTQWGIVYLGVHRLEAPAAAAVAGAPGAPSSVDAEVEPQHGRDEGARLLRVRGQHPDDAAHSALAERVARGQQHAERPPHRGHGLVGLYAVARVLPALAQRLQHARARQRLLHGRHLPVHLLLGRRRGRAQVLQLAALARAHGAGAVHEAEHQRGPPPPRPQEGALQRVEPALVQRRHHVAVGEARLVLVVGCHVVHGGVHERRQRVAPARPERGREVGHHLLLAAHPGVVEGRHFTSVRHV</sequence>
<reference evidence="2" key="2">
    <citation type="submission" date="2018-03" db="EMBL/GenBank/DDBJ databases">
        <title>The Triticum urartu genome reveals the dynamic nature of wheat genome evolution.</title>
        <authorList>
            <person name="Ling H."/>
            <person name="Ma B."/>
            <person name="Shi X."/>
            <person name="Liu H."/>
            <person name="Dong L."/>
            <person name="Sun H."/>
            <person name="Cao Y."/>
            <person name="Gao Q."/>
            <person name="Zheng S."/>
            <person name="Li Y."/>
            <person name="Yu Y."/>
            <person name="Du H."/>
            <person name="Qi M."/>
            <person name="Li Y."/>
            <person name="Yu H."/>
            <person name="Cui Y."/>
            <person name="Wang N."/>
            <person name="Chen C."/>
            <person name="Wu H."/>
            <person name="Zhao Y."/>
            <person name="Zhang J."/>
            <person name="Li Y."/>
            <person name="Zhou W."/>
            <person name="Zhang B."/>
            <person name="Hu W."/>
            <person name="Eijk M."/>
            <person name="Tang J."/>
            <person name="Witsenboer H."/>
            <person name="Zhao S."/>
            <person name="Li Z."/>
            <person name="Zhang A."/>
            <person name="Wang D."/>
            <person name="Liang C."/>
        </authorList>
    </citation>
    <scope>NUCLEOTIDE SEQUENCE [LARGE SCALE GENOMIC DNA]</scope>
    <source>
        <strain evidence="2">cv. G1812</strain>
    </source>
</reference>
<dbReference type="EnsemblPlants" id="TuG1812G0200005330.01.T01">
    <property type="protein sequence ID" value="TuG1812G0200005330.01.T01.cds471251"/>
    <property type="gene ID" value="TuG1812G0200005330.01"/>
</dbReference>
<dbReference type="Gramene" id="TuG1812G0200005330.01.T01">
    <property type="protein sequence ID" value="TuG1812G0200005330.01.T01.cds471251"/>
    <property type="gene ID" value="TuG1812G0200005330.01"/>
</dbReference>
<feature type="region of interest" description="Disordered" evidence="1">
    <location>
        <begin position="156"/>
        <end position="176"/>
    </location>
</feature>
<accession>A0A8R7TMW3</accession>
<evidence type="ECO:0000313" key="3">
    <source>
        <dbReference type="Proteomes" id="UP000015106"/>
    </source>
</evidence>
<name>A0A8R7TMW3_TRIUA</name>
<proteinExistence type="predicted"/>
<evidence type="ECO:0000313" key="2">
    <source>
        <dbReference type="EnsemblPlants" id="TuG1812G0200005330.01.T01.cds471251"/>
    </source>
</evidence>
<reference evidence="2" key="3">
    <citation type="submission" date="2022-06" db="UniProtKB">
        <authorList>
            <consortium name="EnsemblPlants"/>
        </authorList>
    </citation>
    <scope>IDENTIFICATION</scope>
</reference>
<dbReference type="AlphaFoldDB" id="A0A8R7TMW3"/>
<reference evidence="3" key="1">
    <citation type="journal article" date="2013" name="Nature">
        <title>Draft genome of the wheat A-genome progenitor Triticum urartu.</title>
        <authorList>
            <person name="Ling H.Q."/>
            <person name="Zhao S."/>
            <person name="Liu D."/>
            <person name="Wang J."/>
            <person name="Sun H."/>
            <person name="Zhang C."/>
            <person name="Fan H."/>
            <person name="Li D."/>
            <person name="Dong L."/>
            <person name="Tao Y."/>
            <person name="Gao C."/>
            <person name="Wu H."/>
            <person name="Li Y."/>
            <person name="Cui Y."/>
            <person name="Guo X."/>
            <person name="Zheng S."/>
            <person name="Wang B."/>
            <person name="Yu K."/>
            <person name="Liang Q."/>
            <person name="Yang W."/>
            <person name="Lou X."/>
            <person name="Chen J."/>
            <person name="Feng M."/>
            <person name="Jian J."/>
            <person name="Zhang X."/>
            <person name="Luo G."/>
            <person name="Jiang Y."/>
            <person name="Liu J."/>
            <person name="Wang Z."/>
            <person name="Sha Y."/>
            <person name="Zhang B."/>
            <person name="Wu H."/>
            <person name="Tang D."/>
            <person name="Shen Q."/>
            <person name="Xue P."/>
            <person name="Zou S."/>
            <person name="Wang X."/>
            <person name="Liu X."/>
            <person name="Wang F."/>
            <person name="Yang Y."/>
            <person name="An X."/>
            <person name="Dong Z."/>
            <person name="Zhang K."/>
            <person name="Zhang X."/>
            <person name="Luo M.C."/>
            <person name="Dvorak J."/>
            <person name="Tong Y."/>
            <person name="Wang J."/>
            <person name="Yang H."/>
            <person name="Li Z."/>
            <person name="Wang D."/>
            <person name="Zhang A."/>
            <person name="Wang J."/>
        </authorList>
    </citation>
    <scope>NUCLEOTIDE SEQUENCE</scope>
    <source>
        <strain evidence="3">cv. G1812</strain>
    </source>
</reference>
<dbReference type="Proteomes" id="UP000015106">
    <property type="component" value="Chromosome 2"/>
</dbReference>
<evidence type="ECO:0000256" key="1">
    <source>
        <dbReference type="SAM" id="MobiDB-lite"/>
    </source>
</evidence>
<organism evidence="2 3">
    <name type="scientific">Triticum urartu</name>
    <name type="common">Red wild einkorn</name>
    <name type="synonym">Crithodium urartu</name>
    <dbReference type="NCBI Taxonomy" id="4572"/>
    <lineage>
        <taxon>Eukaryota</taxon>
        <taxon>Viridiplantae</taxon>
        <taxon>Streptophyta</taxon>
        <taxon>Embryophyta</taxon>
        <taxon>Tracheophyta</taxon>
        <taxon>Spermatophyta</taxon>
        <taxon>Magnoliopsida</taxon>
        <taxon>Liliopsida</taxon>
        <taxon>Poales</taxon>
        <taxon>Poaceae</taxon>
        <taxon>BOP clade</taxon>
        <taxon>Pooideae</taxon>
        <taxon>Triticodae</taxon>
        <taxon>Triticeae</taxon>
        <taxon>Triticinae</taxon>
        <taxon>Triticum</taxon>
    </lineage>
</organism>